<gene>
    <name evidence="3" type="ORF">LTR16_000440</name>
</gene>
<keyword evidence="4" id="KW-1185">Reference proteome</keyword>
<dbReference type="InterPro" id="IPR056884">
    <property type="entry name" value="NPHP3-like_N"/>
</dbReference>
<dbReference type="InterPro" id="IPR027417">
    <property type="entry name" value="P-loop_NTPase"/>
</dbReference>
<evidence type="ECO:0000256" key="1">
    <source>
        <dbReference type="ARBA" id="ARBA00022737"/>
    </source>
</evidence>
<protein>
    <recommendedName>
        <fullName evidence="2">Nephrocystin 3-like N-terminal domain-containing protein</fullName>
    </recommendedName>
</protein>
<dbReference type="Gene3D" id="3.40.50.300">
    <property type="entry name" value="P-loop containing nucleotide triphosphate hydrolases"/>
    <property type="match status" value="1"/>
</dbReference>
<name>A0ABR0KUP4_9PEZI</name>
<reference evidence="3 4" key="1">
    <citation type="submission" date="2023-08" db="EMBL/GenBank/DDBJ databases">
        <title>Black Yeasts Isolated from many extreme environments.</title>
        <authorList>
            <person name="Coleine C."/>
            <person name="Stajich J.E."/>
            <person name="Selbmann L."/>
        </authorList>
    </citation>
    <scope>NUCLEOTIDE SEQUENCE [LARGE SCALE GENOMIC DNA]</scope>
    <source>
        <strain evidence="3 4">CCFEE 536</strain>
    </source>
</reference>
<comment type="caution">
    <text evidence="3">The sequence shown here is derived from an EMBL/GenBank/DDBJ whole genome shotgun (WGS) entry which is preliminary data.</text>
</comment>
<dbReference type="EMBL" id="JAVRRA010024628">
    <property type="protein sequence ID" value="KAK5131771.1"/>
    <property type="molecule type" value="Genomic_DNA"/>
</dbReference>
<evidence type="ECO:0000259" key="2">
    <source>
        <dbReference type="Pfam" id="PF24883"/>
    </source>
</evidence>
<dbReference type="Proteomes" id="UP001357485">
    <property type="component" value="Unassembled WGS sequence"/>
</dbReference>
<dbReference type="Pfam" id="PF24883">
    <property type="entry name" value="NPHP3_N"/>
    <property type="match status" value="1"/>
</dbReference>
<accession>A0ABR0KUP4</accession>
<keyword evidence="1" id="KW-0677">Repeat</keyword>
<dbReference type="PANTHER" id="PTHR10039">
    <property type="entry name" value="AMELOGENIN"/>
    <property type="match status" value="1"/>
</dbReference>
<sequence>MGALLVGAHTIIYLTNRCKIFEVPYLYGAINPKELCVTDLETALVELYATMLPFLAEAVSLYEKRSGGPNVHALLNPLTVQKFVNNCHSLEQRVDIEARLCESVHSWSADFKLSGKTEQLKQILEDLQKPLLRVDDRVGKLWEKSNEQDRLEILMWISSIPYEGDHTSKSEGRTAGTGQWLLDFKQYLDDLRGQLTSQPNDEGFASFYFDRYRTDRQDPKEVLRCLVKQLSTSSFSRAQGALQPAFTELYRKKRSTAGASVDVSIEECAATLLQLLDVYPQTTIVLDALDECDRRTWKRLIEVLDSLVSQSPKPIKIFISSGPDPDIKTRFETGPNVPIKATDNEEDIAKFVEEMVERNGSCLSDDLRKRIVSTLLVKSQGT</sequence>
<organism evidence="3 4">
    <name type="scientific">Cryomyces antarcticus</name>
    <dbReference type="NCBI Taxonomy" id="329879"/>
    <lineage>
        <taxon>Eukaryota</taxon>
        <taxon>Fungi</taxon>
        <taxon>Dikarya</taxon>
        <taxon>Ascomycota</taxon>
        <taxon>Pezizomycotina</taxon>
        <taxon>Dothideomycetes</taxon>
        <taxon>Dothideomycetes incertae sedis</taxon>
        <taxon>Cryomyces</taxon>
    </lineage>
</organism>
<feature type="domain" description="Nephrocystin 3-like N-terminal" evidence="2">
    <location>
        <begin position="200"/>
        <end position="321"/>
    </location>
</feature>
<evidence type="ECO:0000313" key="3">
    <source>
        <dbReference type="EMBL" id="KAK5131771.1"/>
    </source>
</evidence>
<evidence type="ECO:0000313" key="4">
    <source>
        <dbReference type="Proteomes" id="UP001357485"/>
    </source>
</evidence>
<dbReference type="PANTHER" id="PTHR10039:SF16">
    <property type="entry name" value="GPI INOSITOL-DEACYLASE"/>
    <property type="match status" value="1"/>
</dbReference>
<proteinExistence type="predicted"/>